<sequence>MQHNILGPFGKVSRLTLGGGGIGMVWGPASEEDAIGTLHHAVEAGIDLIDTAPGYKTCEDMIARAFEGRIPQGVRITTKYGLGNPQAAEVYPRLRASLEASLAAMRISQADMMLLHTEIRPDDFVYPNNDRPRDERSTSLSLYRDAVVPAFERLVADGLIATWGITGFNHTGATIDAISSGTRPAALQAIANLMDSAGEMNGTGTPGRPRDIIAAAKANGVGVMGVRAVQAGALTAGLDRPITDDQRATGNDFDRAAPYRALCQRWGEDPAIIAHRYALGLDGVDTLVLGVKTVAELEQALAAERAGPLEPDQVAAIDALGLRSA</sequence>
<dbReference type="InterPro" id="IPR020471">
    <property type="entry name" value="AKR"/>
</dbReference>
<dbReference type="InterPro" id="IPR023210">
    <property type="entry name" value="NADP_OxRdtase_dom"/>
</dbReference>
<dbReference type="SUPFAM" id="SSF51430">
    <property type="entry name" value="NAD(P)-linked oxidoreductase"/>
    <property type="match status" value="1"/>
</dbReference>
<dbReference type="RefSeq" id="WP_262170491.1">
    <property type="nucleotide sequence ID" value="NZ_CP104965.1"/>
</dbReference>
<evidence type="ECO:0000313" key="2">
    <source>
        <dbReference type="EMBL" id="UXN71099.1"/>
    </source>
</evidence>
<protein>
    <submittedName>
        <fullName evidence="2">Aldo/keto reductase</fullName>
    </submittedName>
</protein>
<evidence type="ECO:0000259" key="1">
    <source>
        <dbReference type="Pfam" id="PF00248"/>
    </source>
</evidence>
<dbReference type="Proteomes" id="UP001061862">
    <property type="component" value="Chromosome"/>
</dbReference>
<dbReference type="Gene3D" id="3.20.20.100">
    <property type="entry name" value="NADP-dependent oxidoreductase domain"/>
    <property type="match status" value="1"/>
</dbReference>
<dbReference type="EMBL" id="CP104965">
    <property type="protein sequence ID" value="UXN71099.1"/>
    <property type="molecule type" value="Genomic_DNA"/>
</dbReference>
<proteinExistence type="predicted"/>
<dbReference type="PANTHER" id="PTHR42686">
    <property type="entry name" value="GH17980P-RELATED"/>
    <property type="match status" value="1"/>
</dbReference>
<gene>
    <name evidence="2" type="ORF">N8A98_07900</name>
</gene>
<dbReference type="PANTHER" id="PTHR42686:SF1">
    <property type="entry name" value="GH17980P-RELATED"/>
    <property type="match status" value="1"/>
</dbReference>
<accession>A0ABY6CFV5</accession>
<organism evidence="2 3">
    <name type="scientific">Devosia neptuniae</name>
    <dbReference type="NCBI Taxonomy" id="191302"/>
    <lineage>
        <taxon>Bacteria</taxon>
        <taxon>Pseudomonadati</taxon>
        <taxon>Pseudomonadota</taxon>
        <taxon>Alphaproteobacteria</taxon>
        <taxon>Hyphomicrobiales</taxon>
        <taxon>Devosiaceae</taxon>
        <taxon>Devosia</taxon>
    </lineage>
</organism>
<evidence type="ECO:0000313" key="3">
    <source>
        <dbReference type="Proteomes" id="UP001061862"/>
    </source>
</evidence>
<dbReference type="Pfam" id="PF00248">
    <property type="entry name" value="Aldo_ket_red"/>
    <property type="match status" value="1"/>
</dbReference>
<dbReference type="InterPro" id="IPR036812">
    <property type="entry name" value="NAD(P)_OxRdtase_dom_sf"/>
</dbReference>
<name>A0ABY6CFV5_9HYPH</name>
<keyword evidence="3" id="KW-1185">Reference proteome</keyword>
<reference evidence="2 3" key="1">
    <citation type="submission" date="2022-09" db="EMBL/GenBank/DDBJ databases">
        <title>Interaction between co-microsymbionts with complementary sets of symbiotic genes in legume-rhizobium systems.</title>
        <authorList>
            <person name="Safronova V."/>
            <person name="Sazanova A."/>
            <person name="Afonin A."/>
            <person name="Chirak E."/>
        </authorList>
    </citation>
    <scope>NUCLEOTIDE SEQUENCE [LARGE SCALE GENOMIC DNA]</scope>
    <source>
        <strain evidence="2 3">A18/4-1</strain>
    </source>
</reference>
<feature type="domain" description="NADP-dependent oxidoreductase" evidence="1">
    <location>
        <begin position="14"/>
        <end position="320"/>
    </location>
</feature>